<keyword evidence="2" id="KW-1185">Reference proteome</keyword>
<sequence length="472" mass="49928">MSSAAEESPAQRAARLRRERREAKIKEGGAARLEKITNLSGRPPASVHEVPSPSPSPQPEFLSQHTAPPPPAPVFPTTAPTPAQSQTNPPTFPDHSQAEPELDPETLQAQQELFRALLRQPAPSPNPQQQLRGPGGAAAPNPAGDLLGLDAQDPTLKLLNSLMASSSGGGGSGNPLENINLADLGLGDGKESSTDLLTNLGLPPFLANLIGNAMRKKTDAEKREIMVWKVVHLVFAAVAGLYLLFVLGSAVSVYGRAPPAPATARDPFTVFMTGEVVLTGARALLRSREQGGGVGLGMGVQLTGLASGYSHYYLLTDESPGQWTVDNGWWIGTQQRQEILPTHKPTPPAPPTGISSQLRQLELEHTLATGLRAHTPSQPPTPPSGLESDPTAHQPKATRPVAGGVPKPRAQCSAFHTSAVATGLDNLPSRSRIREEGAYQDDLLCTLDIDRDLAEAGGSFLRTVVSGQRAFR</sequence>
<protein>
    <submittedName>
        <fullName evidence="1">Uncharacterized protein</fullName>
    </submittedName>
</protein>
<name>A0ACD1HCP7_9EURO</name>
<evidence type="ECO:0000313" key="2">
    <source>
        <dbReference type="Proteomes" id="UP000249661"/>
    </source>
</evidence>
<accession>A0ACD1HCP7</accession>
<organism evidence="1 2">
    <name type="scientific">Aspergillus aculeatinus CBS 121060</name>
    <dbReference type="NCBI Taxonomy" id="1448322"/>
    <lineage>
        <taxon>Eukaryota</taxon>
        <taxon>Fungi</taxon>
        <taxon>Dikarya</taxon>
        <taxon>Ascomycota</taxon>
        <taxon>Pezizomycotina</taxon>
        <taxon>Eurotiomycetes</taxon>
        <taxon>Eurotiomycetidae</taxon>
        <taxon>Eurotiales</taxon>
        <taxon>Aspergillaceae</taxon>
        <taxon>Aspergillus</taxon>
        <taxon>Aspergillus subgen. Circumdati</taxon>
    </lineage>
</organism>
<gene>
    <name evidence="1" type="ORF">BO66DRAFT_400333</name>
</gene>
<evidence type="ECO:0000313" key="1">
    <source>
        <dbReference type="EMBL" id="RAH71541.1"/>
    </source>
</evidence>
<reference evidence="1" key="1">
    <citation type="submission" date="2018-02" db="EMBL/GenBank/DDBJ databases">
        <title>The genomes of Aspergillus section Nigri reveals drivers in fungal speciation.</title>
        <authorList>
            <consortium name="DOE Joint Genome Institute"/>
            <person name="Vesth T.C."/>
            <person name="Nybo J."/>
            <person name="Theobald S."/>
            <person name="Brandl J."/>
            <person name="Frisvad J.C."/>
            <person name="Nielsen K.F."/>
            <person name="Lyhne E.K."/>
            <person name="Kogle M.E."/>
            <person name="Kuo A."/>
            <person name="Riley R."/>
            <person name="Clum A."/>
            <person name="Nolan M."/>
            <person name="Lipzen A."/>
            <person name="Salamov A."/>
            <person name="Henrissat B."/>
            <person name="Wiebenga A."/>
            <person name="De vries R.P."/>
            <person name="Grigoriev I.V."/>
            <person name="Mortensen U.H."/>
            <person name="Andersen M.R."/>
            <person name="Baker S.E."/>
        </authorList>
    </citation>
    <scope>NUCLEOTIDE SEQUENCE</scope>
    <source>
        <strain evidence="1">CBS 121060</strain>
    </source>
</reference>
<dbReference type="EMBL" id="KZ824948">
    <property type="protein sequence ID" value="RAH71541.1"/>
    <property type="molecule type" value="Genomic_DNA"/>
</dbReference>
<dbReference type="Proteomes" id="UP000249661">
    <property type="component" value="Unassembled WGS sequence"/>
</dbReference>
<proteinExistence type="predicted"/>